<dbReference type="Pfam" id="PF17191">
    <property type="entry name" value="RecG_wedge"/>
    <property type="match status" value="1"/>
</dbReference>
<keyword evidence="7 15" id="KW-0067">ATP-binding</keyword>
<evidence type="ECO:0000256" key="3">
    <source>
        <dbReference type="ARBA" id="ARBA00022741"/>
    </source>
</evidence>
<dbReference type="InterPro" id="IPR047112">
    <property type="entry name" value="RecG/Mfd"/>
</dbReference>
<keyword evidence="6 15" id="KW-0347">Helicase</keyword>
<evidence type="ECO:0000256" key="8">
    <source>
        <dbReference type="ARBA" id="ARBA00023125"/>
    </source>
</evidence>
<dbReference type="PROSITE" id="PS51192">
    <property type="entry name" value="HELICASE_ATP_BIND_1"/>
    <property type="match status" value="1"/>
</dbReference>
<feature type="domain" description="Helicase C-terminal" evidence="17">
    <location>
        <begin position="454"/>
        <end position="613"/>
    </location>
</feature>
<dbReference type="NCBIfam" id="TIGR00643">
    <property type="entry name" value="recG"/>
    <property type="match status" value="1"/>
</dbReference>
<dbReference type="EMBL" id="JAJEPS010000006">
    <property type="protein sequence ID" value="MCC2126173.1"/>
    <property type="molecule type" value="Genomic_DNA"/>
</dbReference>
<keyword evidence="11" id="KW-0413">Isomerase</keyword>
<dbReference type="NCBIfam" id="NF008165">
    <property type="entry name" value="PRK10917.1-3"/>
    <property type="match status" value="1"/>
</dbReference>
<evidence type="ECO:0000313" key="19">
    <source>
        <dbReference type="Proteomes" id="UP001198220"/>
    </source>
</evidence>
<dbReference type="InterPro" id="IPR027417">
    <property type="entry name" value="P-loop_NTPase"/>
</dbReference>
<gene>
    <name evidence="18" type="primary">recG</name>
    <name evidence="18" type="ORF">LKD36_08270</name>
</gene>
<evidence type="ECO:0000256" key="10">
    <source>
        <dbReference type="ARBA" id="ARBA00023204"/>
    </source>
</evidence>
<comment type="catalytic activity">
    <reaction evidence="14 15">
        <text>ATP + H2O = ADP + phosphate + H(+)</text>
        <dbReference type="Rhea" id="RHEA:13065"/>
        <dbReference type="ChEBI" id="CHEBI:15377"/>
        <dbReference type="ChEBI" id="CHEBI:15378"/>
        <dbReference type="ChEBI" id="CHEBI:30616"/>
        <dbReference type="ChEBI" id="CHEBI:43474"/>
        <dbReference type="ChEBI" id="CHEBI:456216"/>
        <dbReference type="EC" id="5.6.2.4"/>
    </reaction>
</comment>
<evidence type="ECO:0000256" key="1">
    <source>
        <dbReference type="ARBA" id="ARBA00007504"/>
    </source>
</evidence>
<dbReference type="GO" id="GO:0006281">
    <property type="term" value="P:DNA repair"/>
    <property type="evidence" value="ECO:0007669"/>
    <property type="project" value="UniProtKB-UniRule"/>
</dbReference>
<evidence type="ECO:0000259" key="17">
    <source>
        <dbReference type="PROSITE" id="PS51194"/>
    </source>
</evidence>
<keyword evidence="10 15" id="KW-0234">DNA repair</keyword>
<dbReference type="GO" id="GO:0016787">
    <property type="term" value="F:hydrolase activity"/>
    <property type="evidence" value="ECO:0007669"/>
    <property type="project" value="UniProtKB-KW"/>
</dbReference>
<dbReference type="Pfam" id="PF00270">
    <property type="entry name" value="DEAD"/>
    <property type="match status" value="1"/>
</dbReference>
<dbReference type="NCBIfam" id="NF008168">
    <property type="entry name" value="PRK10917.2-2"/>
    <property type="match status" value="1"/>
</dbReference>
<keyword evidence="8" id="KW-0238">DNA-binding</keyword>
<evidence type="ECO:0000256" key="12">
    <source>
        <dbReference type="ARBA" id="ARBA00034617"/>
    </source>
</evidence>
<evidence type="ECO:0000259" key="16">
    <source>
        <dbReference type="PROSITE" id="PS51192"/>
    </source>
</evidence>
<protein>
    <recommendedName>
        <fullName evidence="2 15">ATP-dependent DNA helicase RecG</fullName>
        <ecNumber evidence="13 15">5.6.2.4</ecNumber>
    </recommendedName>
</protein>
<accession>A0AAE3AA17</accession>
<dbReference type="Pfam" id="PF00271">
    <property type="entry name" value="Helicase_C"/>
    <property type="match status" value="1"/>
</dbReference>
<dbReference type="GO" id="GO:0005524">
    <property type="term" value="F:ATP binding"/>
    <property type="evidence" value="ECO:0007669"/>
    <property type="project" value="UniProtKB-KW"/>
</dbReference>
<proteinExistence type="inferred from homology"/>
<dbReference type="Pfam" id="PF19833">
    <property type="entry name" value="RecG_dom3_C"/>
    <property type="match status" value="1"/>
</dbReference>
<evidence type="ECO:0000256" key="6">
    <source>
        <dbReference type="ARBA" id="ARBA00022806"/>
    </source>
</evidence>
<sequence>MNLHSPVTDLKGIGEKTAVPFAKAGIHTVQDLIEYYPRAYELFEEPTEPEEMEDGKKYAVHAWVQSVSPVKRFKRYQIFSAQLKTGDTVIQAAWFNMPFLRNYFQKGGQYIFRGVVTVRNGQYRMEQPEHYTLADYEKLLYIMQPKYPLVSGLTEKMVTKAVRQVLANDQIRVPEYLPDAWLSDYDLEEEWEALRQIHFPKDDGAMRKARKRIVFDEFLMFILGIRKMKEHQEELVSQISMVEVAETSRLIETLPYELTGAQKRVWKEIVSDMTGGKVMSRLVQGDVGSGKTILAVLALIMTGCNGCQGALMVPTEVLARQHFESVKEILEEHQIPLVPVLLTGSMTAKEKRLAKAEIESGSAQIIIGTHALIQEDVQYYRLALVVTDEQHRFGVRQRETLADKGITPHVLVMSATPIPRTLAIIVYGDLDISVVDEMPAHRLPIKNCVVDESYRPNAYRFMEKEVAAGHQVYIICPMVEESDELELENVTDYTEKLQKILPMIRIACLHGKMKPKEKNEIMERFAAGDIQILISTTVIEVGINVPNATVMMVENAERFGLAQLHQLRGRVGRGSAQSYCIFMSGSKGKETRKRLEVLNKSNDGFYIASEDLKLRGPGDLFGIRQSGILEFRMGDVFQDSAVLGQASEAAGRLLKEDPQLLDPLYEGIRKKLEHIISQSSESLRL</sequence>
<keyword evidence="9 15" id="KW-0233">DNA recombination</keyword>
<keyword evidence="3 15" id="KW-0547">Nucleotide-binding</keyword>
<comment type="function">
    <text evidence="15">Plays a critical role in recombination and DNA repair. Helps process Holliday junction intermediates to mature products by catalyzing branch migration. Has replication fork regression activity, unwinds stalled or blocked replication forks to make a HJ that can be resolved. Has a DNA unwinding activity characteristic of a DNA helicase with 3'-5' polarity.</text>
</comment>
<dbReference type="EC" id="5.6.2.4" evidence="13 15"/>
<dbReference type="CDD" id="cd17992">
    <property type="entry name" value="DEXHc_RecG"/>
    <property type="match status" value="1"/>
</dbReference>
<comment type="similarity">
    <text evidence="1 15">Belongs to the helicase family. RecG subfamily.</text>
</comment>
<dbReference type="InterPro" id="IPR012340">
    <property type="entry name" value="NA-bd_OB-fold"/>
</dbReference>
<dbReference type="InterPro" id="IPR011545">
    <property type="entry name" value="DEAD/DEAH_box_helicase_dom"/>
</dbReference>
<evidence type="ECO:0000256" key="13">
    <source>
        <dbReference type="ARBA" id="ARBA00034808"/>
    </source>
</evidence>
<name>A0AAE3AA17_9FIRM</name>
<evidence type="ECO:0000256" key="7">
    <source>
        <dbReference type="ARBA" id="ARBA00022840"/>
    </source>
</evidence>
<evidence type="ECO:0000256" key="4">
    <source>
        <dbReference type="ARBA" id="ARBA00022763"/>
    </source>
</evidence>
<feature type="domain" description="Helicase ATP-binding" evidence="16">
    <location>
        <begin position="272"/>
        <end position="435"/>
    </location>
</feature>
<dbReference type="RefSeq" id="WP_308459309.1">
    <property type="nucleotide sequence ID" value="NZ_JAJEPS010000006.1"/>
</dbReference>
<evidence type="ECO:0000256" key="5">
    <source>
        <dbReference type="ARBA" id="ARBA00022801"/>
    </source>
</evidence>
<reference evidence="18 19" key="1">
    <citation type="submission" date="2021-10" db="EMBL/GenBank/DDBJ databases">
        <title>Anaerobic single-cell dispensing facilitates the cultivation of human gut bacteria.</title>
        <authorList>
            <person name="Afrizal A."/>
        </authorList>
    </citation>
    <scope>NUCLEOTIDE SEQUENCE [LARGE SCALE GENOMIC DNA]</scope>
    <source>
        <strain evidence="18 19">CLA-AA-H276</strain>
    </source>
</reference>
<dbReference type="GO" id="GO:0043138">
    <property type="term" value="F:3'-5' DNA helicase activity"/>
    <property type="evidence" value="ECO:0007669"/>
    <property type="project" value="UniProtKB-EC"/>
</dbReference>
<dbReference type="AlphaFoldDB" id="A0AAE3AA17"/>
<dbReference type="SMART" id="SM00490">
    <property type="entry name" value="HELICc"/>
    <property type="match status" value="1"/>
</dbReference>
<comment type="catalytic activity">
    <reaction evidence="12 15">
        <text>Couples ATP hydrolysis with the unwinding of duplex DNA by translocating in the 3'-5' direction.</text>
        <dbReference type="EC" id="5.6.2.4"/>
    </reaction>
</comment>
<dbReference type="PROSITE" id="PS51194">
    <property type="entry name" value="HELICASE_CTER"/>
    <property type="match status" value="1"/>
</dbReference>
<evidence type="ECO:0000256" key="15">
    <source>
        <dbReference type="RuleBase" id="RU363016"/>
    </source>
</evidence>
<evidence type="ECO:0000256" key="9">
    <source>
        <dbReference type="ARBA" id="ARBA00023172"/>
    </source>
</evidence>
<organism evidence="18 19">
    <name type="scientific">Hominiventricola filiformis</name>
    <dbReference type="NCBI Taxonomy" id="2885352"/>
    <lineage>
        <taxon>Bacteria</taxon>
        <taxon>Bacillati</taxon>
        <taxon>Bacillota</taxon>
        <taxon>Clostridia</taxon>
        <taxon>Lachnospirales</taxon>
        <taxon>Lachnospiraceae</taxon>
        <taxon>Hominiventricola</taxon>
    </lineage>
</organism>
<dbReference type="InterPro" id="IPR033454">
    <property type="entry name" value="RecG_wedge"/>
</dbReference>
<dbReference type="Gene3D" id="2.40.50.140">
    <property type="entry name" value="Nucleic acid-binding proteins"/>
    <property type="match status" value="1"/>
</dbReference>
<evidence type="ECO:0000256" key="11">
    <source>
        <dbReference type="ARBA" id="ARBA00023235"/>
    </source>
</evidence>
<dbReference type="InterPro" id="IPR001650">
    <property type="entry name" value="Helicase_C-like"/>
</dbReference>
<dbReference type="SUPFAM" id="SSF50249">
    <property type="entry name" value="Nucleic acid-binding proteins"/>
    <property type="match status" value="1"/>
</dbReference>
<keyword evidence="5 15" id="KW-0378">Hydrolase</keyword>
<dbReference type="SMART" id="SM00487">
    <property type="entry name" value="DEXDc"/>
    <property type="match status" value="1"/>
</dbReference>
<evidence type="ECO:0000256" key="14">
    <source>
        <dbReference type="ARBA" id="ARBA00048988"/>
    </source>
</evidence>
<dbReference type="Gene3D" id="3.40.50.300">
    <property type="entry name" value="P-loop containing nucleotide triphosphate hydrolases"/>
    <property type="match status" value="2"/>
</dbReference>
<dbReference type="InterPro" id="IPR014001">
    <property type="entry name" value="Helicase_ATP-bd"/>
</dbReference>
<dbReference type="InterPro" id="IPR045562">
    <property type="entry name" value="RecG_dom3_C"/>
</dbReference>
<dbReference type="Proteomes" id="UP001198220">
    <property type="component" value="Unassembled WGS sequence"/>
</dbReference>
<dbReference type="GO" id="GO:0003677">
    <property type="term" value="F:DNA binding"/>
    <property type="evidence" value="ECO:0007669"/>
    <property type="project" value="UniProtKB-KW"/>
</dbReference>
<keyword evidence="4 15" id="KW-0227">DNA damage</keyword>
<dbReference type="PANTHER" id="PTHR47964">
    <property type="entry name" value="ATP-DEPENDENT DNA HELICASE HOMOLOG RECG, CHLOROPLASTIC"/>
    <property type="match status" value="1"/>
</dbReference>
<dbReference type="PANTHER" id="PTHR47964:SF1">
    <property type="entry name" value="ATP-DEPENDENT DNA HELICASE HOMOLOG RECG, CHLOROPLASTIC"/>
    <property type="match status" value="1"/>
</dbReference>
<evidence type="ECO:0000256" key="2">
    <source>
        <dbReference type="ARBA" id="ARBA00017846"/>
    </source>
</evidence>
<comment type="caution">
    <text evidence="18">The sequence shown here is derived from an EMBL/GenBank/DDBJ whole genome shotgun (WGS) entry which is preliminary data.</text>
</comment>
<dbReference type="InterPro" id="IPR004609">
    <property type="entry name" value="ATP-dep_DNA_helicase_RecG"/>
</dbReference>
<keyword evidence="19" id="KW-1185">Reference proteome</keyword>
<dbReference type="SUPFAM" id="SSF52540">
    <property type="entry name" value="P-loop containing nucleoside triphosphate hydrolases"/>
    <property type="match status" value="2"/>
</dbReference>
<dbReference type="GO" id="GO:0006310">
    <property type="term" value="P:DNA recombination"/>
    <property type="evidence" value="ECO:0007669"/>
    <property type="project" value="UniProtKB-UniRule"/>
</dbReference>
<evidence type="ECO:0000313" key="18">
    <source>
        <dbReference type="EMBL" id="MCC2126173.1"/>
    </source>
</evidence>